<reference evidence="1" key="1">
    <citation type="journal article" date="2020" name="mSystems">
        <title>Genome- and Community-Level Interaction Insights into Carbon Utilization and Element Cycling Functions of Hydrothermarchaeota in Hydrothermal Sediment.</title>
        <authorList>
            <person name="Zhou Z."/>
            <person name="Liu Y."/>
            <person name="Xu W."/>
            <person name="Pan J."/>
            <person name="Luo Z.H."/>
            <person name="Li M."/>
        </authorList>
    </citation>
    <scope>NUCLEOTIDE SEQUENCE [LARGE SCALE GENOMIC DNA]</scope>
    <source>
        <strain evidence="1">SpSt-339</strain>
    </source>
</reference>
<protein>
    <submittedName>
        <fullName evidence="1">Uncharacterized protein</fullName>
    </submittedName>
</protein>
<gene>
    <name evidence="1" type="ORF">ENQ76_14210</name>
</gene>
<name>A0A7C2NYU0_9PLAN</name>
<proteinExistence type="predicted"/>
<dbReference type="AlphaFoldDB" id="A0A7C2NYU0"/>
<comment type="caution">
    <text evidence="1">The sequence shown here is derived from an EMBL/GenBank/DDBJ whole genome shotgun (WGS) entry which is preliminary data.</text>
</comment>
<organism evidence="1">
    <name type="scientific">Schlesneria paludicola</name>
    <dbReference type="NCBI Taxonomy" id="360056"/>
    <lineage>
        <taxon>Bacteria</taxon>
        <taxon>Pseudomonadati</taxon>
        <taxon>Planctomycetota</taxon>
        <taxon>Planctomycetia</taxon>
        <taxon>Planctomycetales</taxon>
        <taxon>Planctomycetaceae</taxon>
        <taxon>Schlesneria</taxon>
    </lineage>
</organism>
<accession>A0A7C2NYU0</accession>
<evidence type="ECO:0000313" key="1">
    <source>
        <dbReference type="EMBL" id="HEN16611.1"/>
    </source>
</evidence>
<dbReference type="EMBL" id="DSOK01000389">
    <property type="protein sequence ID" value="HEN16611.1"/>
    <property type="molecule type" value="Genomic_DNA"/>
</dbReference>
<sequence>MGLSLCYEIRQRTDAAGARRIVGKLRDLALSLDFDEVSELIEFRGEPGEHRDDETERLLSIFGSQYGQKTMPDGQEIWVPINPRHVVCFAIQPTRGSETAQVGLAAHPAVVEYEHLGTTHYIETGLAGVYSWSQCCKTQYAGLKQYGGVANFLRAHLGLVAFLDQARQTGLSIEVSDDSGYWADRDRTKLEQSLDRWNGLIAAFAGQLKDRLGTDAETGVQAPIFTAPDFEHLEAKGLADWSEPEEEDEASP</sequence>